<keyword evidence="3" id="KW-1185">Reference proteome</keyword>
<evidence type="ECO:0000313" key="3">
    <source>
        <dbReference type="Proteomes" id="UP000198636"/>
    </source>
</evidence>
<sequence length="201" mass="22982">MHKGDTLIFYKEDETYYGTITHKEQEKVVFQSKFIDKLENQETMQFHLLSPVYGVVTGESKVYKLESPFEDIAVIQVINNSTQKRKDIRVETDLAGKIIDFTEIKTGNIVITNQDITIKNLSQNGLCLESNQHFPVGTILHIKISLFDSPINIYTKIIRGKKNTNSYEMGCILVNTPQYTKGIIGKYVLAKLKDEFAILKK</sequence>
<dbReference type="Pfam" id="PF07238">
    <property type="entry name" value="PilZ"/>
    <property type="match status" value="1"/>
</dbReference>
<gene>
    <name evidence="2" type="ORF">SAMN03080606_00454</name>
</gene>
<evidence type="ECO:0000313" key="2">
    <source>
        <dbReference type="EMBL" id="SCX90960.1"/>
    </source>
</evidence>
<evidence type="ECO:0000259" key="1">
    <source>
        <dbReference type="Pfam" id="PF07238"/>
    </source>
</evidence>
<proteinExistence type="predicted"/>
<dbReference type="OrthoDB" id="9836237at2"/>
<accession>A0A1G5BM22</accession>
<dbReference type="RefSeq" id="WP_091539496.1">
    <property type="nucleotide sequence ID" value="NZ_FMUS01000002.1"/>
</dbReference>
<dbReference type="GO" id="GO:0035438">
    <property type="term" value="F:cyclic-di-GMP binding"/>
    <property type="evidence" value="ECO:0007669"/>
    <property type="project" value="InterPro"/>
</dbReference>
<dbReference type="Gene3D" id="2.40.10.220">
    <property type="entry name" value="predicted glycosyltransferase like domains"/>
    <property type="match status" value="1"/>
</dbReference>
<reference evidence="2 3" key="1">
    <citation type="submission" date="2016-10" db="EMBL/GenBank/DDBJ databases">
        <authorList>
            <person name="de Groot N.N."/>
        </authorList>
    </citation>
    <scope>NUCLEOTIDE SEQUENCE [LARGE SCALE GENOMIC DNA]</scope>
    <source>
        <strain evidence="2 3">DSM 18978</strain>
    </source>
</reference>
<organism evidence="2 3">
    <name type="scientific">Alkaliphilus peptidifermentans DSM 18978</name>
    <dbReference type="NCBI Taxonomy" id="1120976"/>
    <lineage>
        <taxon>Bacteria</taxon>
        <taxon>Bacillati</taxon>
        <taxon>Bacillota</taxon>
        <taxon>Clostridia</taxon>
        <taxon>Peptostreptococcales</taxon>
        <taxon>Natronincolaceae</taxon>
        <taxon>Alkaliphilus</taxon>
    </lineage>
</organism>
<dbReference type="STRING" id="1120976.SAMN03080606_00454"/>
<dbReference type="InterPro" id="IPR009875">
    <property type="entry name" value="PilZ_domain"/>
</dbReference>
<dbReference type="EMBL" id="FMUS01000002">
    <property type="protein sequence ID" value="SCX90960.1"/>
    <property type="molecule type" value="Genomic_DNA"/>
</dbReference>
<feature type="domain" description="PilZ" evidence="1">
    <location>
        <begin position="83"/>
        <end position="188"/>
    </location>
</feature>
<name>A0A1G5BM22_9FIRM</name>
<dbReference type="AlphaFoldDB" id="A0A1G5BM22"/>
<dbReference type="Proteomes" id="UP000198636">
    <property type="component" value="Unassembled WGS sequence"/>
</dbReference>
<protein>
    <submittedName>
        <fullName evidence="2">PilZ domain-containing protein</fullName>
    </submittedName>
</protein>